<organism evidence="4 5">
    <name type="scientific">Phytoactinopolyspora halotolerans</name>
    <dbReference type="NCBI Taxonomy" id="1981512"/>
    <lineage>
        <taxon>Bacteria</taxon>
        <taxon>Bacillati</taxon>
        <taxon>Actinomycetota</taxon>
        <taxon>Actinomycetes</taxon>
        <taxon>Jiangellales</taxon>
        <taxon>Jiangellaceae</taxon>
        <taxon>Phytoactinopolyspora</taxon>
    </lineage>
</organism>
<dbReference type="SUPFAM" id="SSF56524">
    <property type="entry name" value="Oxidoreductase molybdopterin-binding domain"/>
    <property type="match status" value="1"/>
</dbReference>
<accession>A0A6L9S3A2</accession>
<comment type="caution">
    <text evidence="4">The sequence shown here is derived from an EMBL/GenBank/DDBJ whole genome shotgun (WGS) entry which is preliminary data.</text>
</comment>
<reference evidence="4 5" key="1">
    <citation type="submission" date="2020-02" db="EMBL/GenBank/DDBJ databases">
        <authorList>
            <person name="Li X.-J."/>
            <person name="Han X.-M."/>
        </authorList>
    </citation>
    <scope>NUCLEOTIDE SEQUENCE [LARGE SCALE GENOMIC DNA]</scope>
    <source>
        <strain evidence="4 5">CCTCC AB 2017055</strain>
    </source>
</reference>
<dbReference type="GO" id="GO:0020037">
    <property type="term" value="F:heme binding"/>
    <property type="evidence" value="ECO:0007669"/>
    <property type="project" value="TreeGrafter"/>
</dbReference>
<keyword evidence="2" id="KW-0472">Membrane</keyword>
<dbReference type="Gene3D" id="2.60.40.650">
    <property type="match status" value="1"/>
</dbReference>
<keyword evidence="2" id="KW-0812">Transmembrane</keyword>
<gene>
    <name evidence="4" type="ORF">G1H10_01840</name>
</gene>
<dbReference type="AlphaFoldDB" id="A0A6L9S3A2"/>
<dbReference type="GO" id="GO:0043546">
    <property type="term" value="F:molybdopterin cofactor binding"/>
    <property type="evidence" value="ECO:0007669"/>
    <property type="project" value="TreeGrafter"/>
</dbReference>
<dbReference type="PANTHER" id="PTHR19372">
    <property type="entry name" value="SULFITE REDUCTASE"/>
    <property type="match status" value="1"/>
</dbReference>
<evidence type="ECO:0000256" key="2">
    <source>
        <dbReference type="SAM" id="Phobius"/>
    </source>
</evidence>
<dbReference type="Gene3D" id="3.90.420.10">
    <property type="entry name" value="Oxidoreductase, molybdopterin-binding domain"/>
    <property type="match status" value="1"/>
</dbReference>
<name>A0A6L9S3A2_9ACTN</name>
<protein>
    <submittedName>
        <fullName evidence="4">Molybdopterin-dependent oxidoreductase</fullName>
    </submittedName>
</protein>
<feature type="transmembrane region" description="Helical" evidence="2">
    <location>
        <begin position="72"/>
        <end position="92"/>
    </location>
</feature>
<dbReference type="InterPro" id="IPR036374">
    <property type="entry name" value="OxRdtase_Mopterin-bd_sf"/>
</dbReference>
<dbReference type="PANTHER" id="PTHR19372:SF7">
    <property type="entry name" value="SULFITE OXIDASE, MITOCHONDRIAL"/>
    <property type="match status" value="1"/>
</dbReference>
<evidence type="ECO:0000259" key="3">
    <source>
        <dbReference type="Pfam" id="PF00174"/>
    </source>
</evidence>
<feature type="domain" description="Oxidoreductase molybdopterin-binding" evidence="3">
    <location>
        <begin position="249"/>
        <end position="399"/>
    </location>
</feature>
<dbReference type="InterPro" id="IPR000572">
    <property type="entry name" value="OxRdtase_Mopterin-bd_dom"/>
</dbReference>
<feature type="transmembrane region" description="Helical" evidence="2">
    <location>
        <begin position="174"/>
        <end position="192"/>
    </location>
</feature>
<dbReference type="EMBL" id="JAAGOA010000001">
    <property type="protein sequence ID" value="NED98907.1"/>
    <property type="molecule type" value="Genomic_DNA"/>
</dbReference>
<evidence type="ECO:0000313" key="4">
    <source>
        <dbReference type="EMBL" id="NED98907.1"/>
    </source>
</evidence>
<evidence type="ECO:0000256" key="1">
    <source>
        <dbReference type="SAM" id="MobiDB-lite"/>
    </source>
</evidence>
<dbReference type="SUPFAM" id="SSF81296">
    <property type="entry name" value="E set domains"/>
    <property type="match status" value="1"/>
</dbReference>
<dbReference type="GO" id="GO:0008482">
    <property type="term" value="F:sulfite oxidase activity"/>
    <property type="evidence" value="ECO:0007669"/>
    <property type="project" value="TreeGrafter"/>
</dbReference>
<dbReference type="Pfam" id="PF00174">
    <property type="entry name" value="Oxidored_molyb"/>
    <property type="match status" value="1"/>
</dbReference>
<evidence type="ECO:0000313" key="5">
    <source>
        <dbReference type="Proteomes" id="UP000475214"/>
    </source>
</evidence>
<feature type="transmembrane region" description="Helical" evidence="2">
    <location>
        <begin position="126"/>
        <end position="144"/>
    </location>
</feature>
<feature type="transmembrane region" description="Helical" evidence="2">
    <location>
        <begin position="99"/>
        <end position="120"/>
    </location>
</feature>
<proteinExistence type="predicted"/>
<feature type="region of interest" description="Disordered" evidence="1">
    <location>
        <begin position="489"/>
        <end position="513"/>
    </location>
</feature>
<keyword evidence="2" id="KW-1133">Transmembrane helix</keyword>
<dbReference type="GO" id="GO:0006790">
    <property type="term" value="P:sulfur compound metabolic process"/>
    <property type="evidence" value="ECO:0007669"/>
    <property type="project" value="TreeGrafter"/>
</dbReference>
<feature type="transmembrane region" description="Helical" evidence="2">
    <location>
        <begin position="12"/>
        <end position="32"/>
    </location>
</feature>
<sequence>MDSPGHPWRTRGFAALAGIVAGGVTLGIGELAEALVGPRTSPFAVVGNTIVDRTPEWLKSFAISTFGANDKLVLQICLGVVLLGLSVLAGLFQLRRPPAGLVLVAVLGGAASAAAMNRPASSPEDLIPSLAGVLLGGTALWLLVRELRTRPAPARGTRASASAGSTADLGRRRFLGLAAAAVGVAVLTAVGSRQLGQTVDDVLAARGRLRLPEPERPAVDPSPRVRLDIPGLTPFTTANDEFYRVDTALEVPVVHPDEWTLRVHGMVERVVDIDFADLLTMPLVERMITLTCVSNEVGGELAGNAVWLGYPLASLLEQARPDADADMVLSTSVDGFTAGTPLAALLDGRDALLAIGMNGEPLPLDHGFPVRMVVPGLYGYVSATKWVVDLEVTRFDRASAYWTDRDWAERAPIKIASRIDVPGSFAELSAGRNVVAGVAWAQRRGISEVEIQVDSGPWQPARLAAEASVDVWRQWSLDWDATPGRHTLRVRATDGDGEPQTDEKASPFPDGASGWHSVVVEVV</sequence>
<dbReference type="Proteomes" id="UP000475214">
    <property type="component" value="Unassembled WGS sequence"/>
</dbReference>
<dbReference type="InterPro" id="IPR014756">
    <property type="entry name" value="Ig_E-set"/>
</dbReference>
<dbReference type="RefSeq" id="WP_163731761.1">
    <property type="nucleotide sequence ID" value="NZ_JAAGOA010000001.1"/>
</dbReference>
<keyword evidence="5" id="KW-1185">Reference proteome</keyword>